<reference evidence="3" key="2">
    <citation type="journal article" date="2019" name="Genome Biol. Evol.">
        <title>Day and night: Metabolic profiles and evolutionary relationships of six axenic non-marine cyanobacteria.</title>
        <authorList>
            <person name="Will S.E."/>
            <person name="Henke P."/>
            <person name="Boedeker C."/>
            <person name="Huang S."/>
            <person name="Brinkmann H."/>
            <person name="Rohde M."/>
            <person name="Jarek M."/>
            <person name="Friedl T."/>
            <person name="Seufert S."/>
            <person name="Schumacher M."/>
            <person name="Overmann J."/>
            <person name="Neumann-Schaal M."/>
            <person name="Petersen J."/>
        </authorList>
    </citation>
    <scope>NUCLEOTIDE SEQUENCE [LARGE SCALE GENOMIC DNA]</scope>
    <source>
        <strain evidence="3">PCC 7102</strain>
    </source>
</reference>
<name>A0A433VSJ1_9CYAN</name>
<dbReference type="EMBL" id="RSCL01000002">
    <property type="protein sequence ID" value="RUT09093.1"/>
    <property type="molecule type" value="Genomic_DNA"/>
</dbReference>
<dbReference type="OrthoDB" id="108903at2"/>
<evidence type="ECO:0000313" key="3">
    <source>
        <dbReference type="EMBL" id="RUT09093.1"/>
    </source>
</evidence>
<dbReference type="InterPro" id="IPR011042">
    <property type="entry name" value="6-blade_b-propeller_TolB-like"/>
</dbReference>
<sequence length="779" mass="88473">MTTLTWQSPPPPINQILDAPAPTTVLLSPNQEWLVELEQPLLSSIAELAEPQIPLAGFLLNPRTNAPFRYNQYHSIKIKAVCSTTFNDISLPENPRISFLKWAPDGEKLAFTITTDSGLELWVVELATLNTKRLTEPILNAAYGAPHRWLSNDTLICKFISTERGEAPIKSPIPTAPMIEENLGRKTPSRTYTNLLESPHDETLFEYYISSSLNKVTLDGKSTQIVSPRLIDEARPSPDGNYILLTTLHRPFSYQLPASYFPKRIEILNANGELVREIADLPLADNISIKFDAVRPGKRRVFWRPDQACVLHWVEALDEGDPTRDVNYRDALFVLDAPFDKEPKQLWQCEYRFQHVAWGREDVALVWEKWFDSRKQRVWRINPQNSETPPILLFDRSFEDKYNDPGVPISTHGKYGRDVIRFTEDGSSIYLNGRGASPLGVYPFLDKFNLDTKQRTRLWQCEDPYFESVIDILDSEAQTLITRRQSQTEPPNYYLKNGNTEPVLLTNYQDPAPQLAQLQKELVQYQRADGVKLSATLYLPPNYDVNRDGTLPCVFWVYPEEFKDREFAGQVTTATNTFSRPMRDSVLFLLTQGYAILSGPTIPIVGEGDTEPNDTYVEQLIAGAEAAVNYVVKRGIADPNRIGIGGHSYGAFTTVNLLAHTNLFKIGIARSGAYNRTLTPFGFQGEQRNYWEAADTYNNMSPFTHANKVKAPLLLIHGEKDSNPGTYPLQTERLYEALKGLGATVRYVVLPYEDHGYRSHEAVGHTLWEMVNWCDKYLK</sequence>
<evidence type="ECO:0000313" key="4">
    <source>
        <dbReference type="Proteomes" id="UP000271624"/>
    </source>
</evidence>
<dbReference type="SUPFAM" id="SSF53474">
    <property type="entry name" value="alpha/beta-Hydrolases"/>
    <property type="match status" value="1"/>
</dbReference>
<dbReference type="Pfam" id="PF00326">
    <property type="entry name" value="Peptidase_S9"/>
    <property type="match status" value="1"/>
</dbReference>
<evidence type="ECO:0000256" key="1">
    <source>
        <dbReference type="ARBA" id="ARBA00022801"/>
    </source>
</evidence>
<gene>
    <name evidence="3" type="ORF">DSM106972_011460</name>
</gene>
<evidence type="ECO:0000259" key="2">
    <source>
        <dbReference type="Pfam" id="PF00326"/>
    </source>
</evidence>
<feature type="domain" description="Peptidase S9 prolyl oligopeptidase catalytic" evidence="2">
    <location>
        <begin position="626"/>
        <end position="779"/>
    </location>
</feature>
<keyword evidence="4" id="KW-1185">Reference proteome</keyword>
<proteinExistence type="predicted"/>
<dbReference type="Gene3D" id="2.120.10.30">
    <property type="entry name" value="TolB, C-terminal domain"/>
    <property type="match status" value="1"/>
</dbReference>
<dbReference type="GO" id="GO:0006508">
    <property type="term" value="P:proteolysis"/>
    <property type="evidence" value="ECO:0007669"/>
    <property type="project" value="InterPro"/>
</dbReference>
<dbReference type="PANTHER" id="PTHR42776">
    <property type="entry name" value="SERINE PEPTIDASE S9 FAMILY MEMBER"/>
    <property type="match status" value="1"/>
</dbReference>
<dbReference type="PANTHER" id="PTHR42776:SF28">
    <property type="entry name" value="GLUTAMYL ENDOPEPTIDASE, CHLOROPLASTIC-RELATED"/>
    <property type="match status" value="1"/>
</dbReference>
<dbReference type="AlphaFoldDB" id="A0A433VSJ1"/>
<protein>
    <recommendedName>
        <fullName evidence="2">Peptidase S9 prolyl oligopeptidase catalytic domain-containing protein</fullName>
    </recommendedName>
</protein>
<dbReference type="Proteomes" id="UP000271624">
    <property type="component" value="Unassembled WGS sequence"/>
</dbReference>
<dbReference type="Gene3D" id="3.40.50.1820">
    <property type="entry name" value="alpha/beta hydrolase"/>
    <property type="match status" value="1"/>
</dbReference>
<dbReference type="GO" id="GO:0004252">
    <property type="term" value="F:serine-type endopeptidase activity"/>
    <property type="evidence" value="ECO:0007669"/>
    <property type="project" value="TreeGrafter"/>
</dbReference>
<comment type="caution">
    <text evidence="3">The sequence shown here is derived from an EMBL/GenBank/DDBJ whole genome shotgun (WGS) entry which is preliminary data.</text>
</comment>
<dbReference type="RefSeq" id="WP_127079702.1">
    <property type="nucleotide sequence ID" value="NZ_RSCL01000002.1"/>
</dbReference>
<accession>A0A433VSJ1</accession>
<dbReference type="SUPFAM" id="SSF82171">
    <property type="entry name" value="DPP6 N-terminal domain-like"/>
    <property type="match status" value="1"/>
</dbReference>
<organism evidence="3 4">
    <name type="scientific">Dulcicalothrix desertica PCC 7102</name>
    <dbReference type="NCBI Taxonomy" id="232991"/>
    <lineage>
        <taxon>Bacteria</taxon>
        <taxon>Bacillati</taxon>
        <taxon>Cyanobacteriota</taxon>
        <taxon>Cyanophyceae</taxon>
        <taxon>Nostocales</taxon>
        <taxon>Calotrichaceae</taxon>
        <taxon>Dulcicalothrix</taxon>
    </lineage>
</organism>
<keyword evidence="1" id="KW-0378">Hydrolase</keyword>
<dbReference type="InterPro" id="IPR001375">
    <property type="entry name" value="Peptidase_S9_cat"/>
</dbReference>
<dbReference type="InterPro" id="IPR029058">
    <property type="entry name" value="AB_hydrolase_fold"/>
</dbReference>
<reference evidence="3" key="1">
    <citation type="submission" date="2018-12" db="EMBL/GenBank/DDBJ databases">
        <authorList>
            <person name="Will S."/>
            <person name="Neumann-Schaal M."/>
            <person name="Henke P."/>
        </authorList>
    </citation>
    <scope>NUCLEOTIDE SEQUENCE</scope>
    <source>
        <strain evidence="3">PCC 7102</strain>
    </source>
</reference>